<dbReference type="AlphaFoldDB" id="A0A0G0PSY9"/>
<dbReference type="InterPro" id="IPR003477">
    <property type="entry name" value="PemK-like"/>
</dbReference>
<proteinExistence type="predicted"/>
<dbReference type="STRING" id="1618572.UT17_C0002G0134"/>
<dbReference type="Proteomes" id="UP000034774">
    <property type="component" value="Unassembled WGS sequence"/>
</dbReference>
<accession>A0A0G0PSY9</accession>
<comment type="caution">
    <text evidence="1">The sequence shown here is derived from an EMBL/GenBank/DDBJ whole genome shotgun (WGS) entry which is preliminary data.</text>
</comment>
<evidence type="ECO:0008006" key="3">
    <source>
        <dbReference type="Google" id="ProtNLM"/>
    </source>
</evidence>
<organism evidence="1 2">
    <name type="scientific">Candidatus Woesebacteria bacterium GW2011_GWB1_39_10</name>
    <dbReference type="NCBI Taxonomy" id="1618572"/>
    <lineage>
        <taxon>Bacteria</taxon>
        <taxon>Candidatus Woeseibacteriota</taxon>
    </lineage>
</organism>
<dbReference type="InterPro" id="IPR011067">
    <property type="entry name" value="Plasmid_toxin/cell-grow_inhib"/>
</dbReference>
<gene>
    <name evidence="1" type="ORF">UT17_C0002G0134</name>
</gene>
<name>A0A0G0PSY9_9BACT</name>
<dbReference type="Pfam" id="PF02452">
    <property type="entry name" value="PemK_toxin"/>
    <property type="match status" value="1"/>
</dbReference>
<dbReference type="EMBL" id="LBVU01000002">
    <property type="protein sequence ID" value="KKQ92471.1"/>
    <property type="molecule type" value="Genomic_DNA"/>
</dbReference>
<evidence type="ECO:0000313" key="2">
    <source>
        <dbReference type="Proteomes" id="UP000034774"/>
    </source>
</evidence>
<sequence length="144" mass="16980">MDVNFPKDFDGWIEKKKQSHYKIKTPPLFKERDIWWVSVGVNVGFEEDGKNENFVRPVLIIKKFNRELFLGIPMSTKLKDNKYYVPVSVQGKTVSVMISQIRVFSSKRIWNKLSEMDEGDFFRVLEEVSKFFVLPFPPKREGRG</sequence>
<reference evidence="1 2" key="1">
    <citation type="journal article" date="2015" name="Nature">
        <title>rRNA introns, odd ribosomes, and small enigmatic genomes across a large radiation of phyla.</title>
        <authorList>
            <person name="Brown C.T."/>
            <person name="Hug L.A."/>
            <person name="Thomas B.C."/>
            <person name="Sharon I."/>
            <person name="Castelle C.J."/>
            <person name="Singh A."/>
            <person name="Wilkins M.J."/>
            <person name="Williams K.H."/>
            <person name="Banfield J.F."/>
        </authorList>
    </citation>
    <scope>NUCLEOTIDE SEQUENCE [LARGE SCALE GENOMIC DNA]</scope>
</reference>
<dbReference type="GO" id="GO:0003677">
    <property type="term" value="F:DNA binding"/>
    <property type="evidence" value="ECO:0007669"/>
    <property type="project" value="InterPro"/>
</dbReference>
<protein>
    <recommendedName>
        <fullName evidence="3">2,4-dihydroxyhept-2-ene-1,7-dioic acid aldolase</fullName>
    </recommendedName>
</protein>
<evidence type="ECO:0000313" key="1">
    <source>
        <dbReference type="EMBL" id="KKQ92471.1"/>
    </source>
</evidence>
<dbReference type="SUPFAM" id="SSF50118">
    <property type="entry name" value="Cell growth inhibitor/plasmid maintenance toxic component"/>
    <property type="match status" value="1"/>
</dbReference>
<dbReference type="Gene3D" id="2.30.30.110">
    <property type="match status" value="1"/>
</dbReference>